<accession>A0A0M5J6M9</accession>
<keyword evidence="5 6" id="KW-0472">Membrane</keyword>
<keyword evidence="3 6" id="KW-0812">Transmembrane</keyword>
<evidence type="ECO:0000259" key="7">
    <source>
        <dbReference type="PROSITE" id="PS51380"/>
    </source>
</evidence>
<proteinExistence type="inferred from homology"/>
<keyword evidence="4 6" id="KW-1133">Transmembrane helix</keyword>
<keyword evidence="10" id="KW-1185">Reference proteome</keyword>
<protein>
    <submittedName>
        <fullName evidence="9">CG10481</fullName>
    </submittedName>
</protein>
<dbReference type="SMR" id="A0A0M5J6M9"/>
<sequence length="613" mass="72866">MRFSKTLESQLTFEWREQYLNYVELKNIILDAVHHAPKDESITQYYHNFELEFFAVCERELARVERFYAQKLAEARRKFSELELQLRATQQRKLQASILRQLGLACSEFYLSMIMLQNYQSLNYTAFRKILKKYDKQLKATKGGLWFAQHVVGASFANDKELRGMIVKMEQLYTQYLTNGDRTKAMNKLRVPPLVRKTPSGTIFTAGLITGLFIVSSTMVILSYAFRYSPDSPIVYFFRLFRATVFLVLFLFLFALSSEIWQRSGINHVLIFDIDPRNHSPPALFLVVASTLGLICSMCMLGFLHHMEFAIKEPYHFPSLAIVVPILLLINPLCIMKFKARMLILKKFGRIFAAPFFHVNFSDFWIAEQFISLVQIGVDFYQLVRFYILYYRDHDISYTFEPDVVVTVIRCLPPWFRIAQSLRRFRDTRWRTPDYMINALKYFSMIIVVICSHMQMDSMSQYEKLFDNGWTWAYVITFCFSATYSLVWDCYMDFGLFKIWRGKNIFLRENLVYPKTTYYAIIVFNIIIRYVWMLELSLIYYNVLRAFYSKSICFILEIIRRFTWNLLRLENEHLHNCGEFRAVRDIFLMPVNLQTDYHSEDEDDTKKSKIKRK</sequence>
<feature type="transmembrane region" description="Helical" evidence="6">
    <location>
        <begin position="471"/>
        <end position="491"/>
    </location>
</feature>
<feature type="transmembrane region" description="Helical" evidence="6">
    <location>
        <begin position="315"/>
        <end position="336"/>
    </location>
</feature>
<evidence type="ECO:0000256" key="4">
    <source>
        <dbReference type="ARBA" id="ARBA00022989"/>
    </source>
</evidence>
<dbReference type="InterPro" id="IPR004331">
    <property type="entry name" value="SPX_dom"/>
</dbReference>
<evidence type="ECO:0000256" key="3">
    <source>
        <dbReference type="ARBA" id="ARBA00022692"/>
    </source>
</evidence>
<feature type="transmembrane region" description="Helical" evidence="6">
    <location>
        <begin position="512"/>
        <end position="532"/>
    </location>
</feature>
<dbReference type="OMA" id="LMVPEWR"/>
<feature type="transmembrane region" description="Helical" evidence="6">
    <location>
        <begin position="538"/>
        <end position="559"/>
    </location>
</feature>
<dbReference type="GO" id="GO:0016036">
    <property type="term" value="P:cellular response to phosphate starvation"/>
    <property type="evidence" value="ECO:0007669"/>
    <property type="project" value="TreeGrafter"/>
</dbReference>
<reference evidence="9 10" key="1">
    <citation type="submission" date="2015-08" db="EMBL/GenBank/DDBJ databases">
        <title>Ancestral chromatin configuration constrains chromatin evolution on differentiating sex chromosomes in Drosophila.</title>
        <authorList>
            <person name="Zhou Q."/>
            <person name="Bachtrog D."/>
        </authorList>
    </citation>
    <scope>NUCLEOTIDE SEQUENCE [LARGE SCALE GENOMIC DNA]</scope>
    <source>
        <tissue evidence="9">Whole larvae</tissue>
    </source>
</reference>
<dbReference type="AlphaFoldDB" id="A0A0M5J6M9"/>
<dbReference type="OrthoDB" id="9970435at2759"/>
<dbReference type="GO" id="GO:0000822">
    <property type="term" value="F:inositol hexakisphosphate binding"/>
    <property type="evidence" value="ECO:0007669"/>
    <property type="project" value="TreeGrafter"/>
</dbReference>
<dbReference type="Pfam" id="PF03124">
    <property type="entry name" value="EXS"/>
    <property type="match status" value="1"/>
</dbReference>
<comment type="similarity">
    <text evidence="2">Belongs to the SYG1 (TC 2.A.94) family.</text>
</comment>
<evidence type="ECO:0000256" key="1">
    <source>
        <dbReference type="ARBA" id="ARBA00004141"/>
    </source>
</evidence>
<dbReference type="GO" id="GO:0006817">
    <property type="term" value="P:phosphate ion transport"/>
    <property type="evidence" value="ECO:0007669"/>
    <property type="project" value="TreeGrafter"/>
</dbReference>
<evidence type="ECO:0000256" key="2">
    <source>
        <dbReference type="ARBA" id="ARBA00009665"/>
    </source>
</evidence>
<feature type="transmembrane region" description="Helical" evidence="6">
    <location>
        <begin position="283"/>
        <end position="303"/>
    </location>
</feature>
<evidence type="ECO:0000313" key="10">
    <source>
        <dbReference type="Proteomes" id="UP000494163"/>
    </source>
</evidence>
<evidence type="ECO:0000256" key="5">
    <source>
        <dbReference type="ARBA" id="ARBA00023136"/>
    </source>
</evidence>
<dbReference type="PROSITE" id="PS51380">
    <property type="entry name" value="EXS"/>
    <property type="match status" value="1"/>
</dbReference>
<feature type="domain" description="SPX" evidence="8">
    <location>
        <begin position="1"/>
        <end position="148"/>
    </location>
</feature>
<feature type="transmembrane region" description="Helical" evidence="6">
    <location>
        <begin position="439"/>
        <end position="456"/>
    </location>
</feature>
<evidence type="ECO:0000259" key="8">
    <source>
        <dbReference type="PROSITE" id="PS51382"/>
    </source>
</evidence>
<dbReference type="STRING" id="30019.A0A0M5J6M9"/>
<feature type="transmembrane region" description="Helical" evidence="6">
    <location>
        <begin position="203"/>
        <end position="224"/>
    </location>
</feature>
<feature type="transmembrane region" description="Helical" evidence="6">
    <location>
        <begin position="236"/>
        <end position="256"/>
    </location>
</feature>
<dbReference type="Pfam" id="PF03105">
    <property type="entry name" value="SPX"/>
    <property type="match status" value="2"/>
</dbReference>
<name>A0A0M5J6M9_DROBS</name>
<dbReference type="GO" id="GO:0005794">
    <property type="term" value="C:Golgi apparatus"/>
    <property type="evidence" value="ECO:0007669"/>
    <property type="project" value="TreeGrafter"/>
</dbReference>
<dbReference type="PROSITE" id="PS51382">
    <property type="entry name" value="SPX"/>
    <property type="match status" value="1"/>
</dbReference>
<evidence type="ECO:0000256" key="6">
    <source>
        <dbReference type="SAM" id="Phobius"/>
    </source>
</evidence>
<dbReference type="PANTHER" id="PTHR10783:SF127">
    <property type="entry name" value="LD30826P-RELATED"/>
    <property type="match status" value="1"/>
</dbReference>
<evidence type="ECO:0000313" key="9">
    <source>
        <dbReference type="EMBL" id="ALC40286.1"/>
    </source>
</evidence>
<dbReference type="EMBL" id="CP012523">
    <property type="protein sequence ID" value="ALC40286.1"/>
    <property type="molecule type" value="Genomic_DNA"/>
</dbReference>
<dbReference type="Proteomes" id="UP000494163">
    <property type="component" value="Chromosome 2L"/>
</dbReference>
<comment type="subcellular location">
    <subcellularLocation>
        <location evidence="1">Membrane</location>
        <topology evidence="1">Multi-pass membrane protein</topology>
    </subcellularLocation>
</comment>
<organism evidence="9 10">
    <name type="scientific">Drosophila busckii</name>
    <name type="common">Fruit fly</name>
    <dbReference type="NCBI Taxonomy" id="30019"/>
    <lineage>
        <taxon>Eukaryota</taxon>
        <taxon>Metazoa</taxon>
        <taxon>Ecdysozoa</taxon>
        <taxon>Arthropoda</taxon>
        <taxon>Hexapoda</taxon>
        <taxon>Insecta</taxon>
        <taxon>Pterygota</taxon>
        <taxon>Neoptera</taxon>
        <taxon>Endopterygota</taxon>
        <taxon>Diptera</taxon>
        <taxon>Brachycera</taxon>
        <taxon>Muscomorpha</taxon>
        <taxon>Ephydroidea</taxon>
        <taxon>Drosophilidae</taxon>
        <taxon>Drosophila</taxon>
    </lineage>
</organism>
<dbReference type="InterPro" id="IPR004342">
    <property type="entry name" value="EXS_C"/>
</dbReference>
<dbReference type="GO" id="GO:0005886">
    <property type="term" value="C:plasma membrane"/>
    <property type="evidence" value="ECO:0007669"/>
    <property type="project" value="TreeGrafter"/>
</dbReference>
<dbReference type="PANTHER" id="PTHR10783">
    <property type="entry name" value="XENOTROPIC AND POLYTROPIC RETROVIRUS RECEPTOR 1-RELATED"/>
    <property type="match status" value="1"/>
</dbReference>
<gene>
    <name evidence="9" type="ORF">Dbus_chr2Lg2371</name>
</gene>
<feature type="domain" description="EXS" evidence="7">
    <location>
        <begin position="397"/>
        <end position="601"/>
    </location>
</feature>